<dbReference type="InterPro" id="IPR012334">
    <property type="entry name" value="Pectin_lyas_fold"/>
</dbReference>
<dbReference type="PROSITE" id="PS51257">
    <property type="entry name" value="PROKAR_LIPOPROTEIN"/>
    <property type="match status" value="1"/>
</dbReference>
<dbReference type="SUPFAM" id="SSF51126">
    <property type="entry name" value="Pectin lyase-like"/>
    <property type="match status" value="2"/>
</dbReference>
<evidence type="ECO:0000256" key="1">
    <source>
        <dbReference type="SAM" id="SignalP"/>
    </source>
</evidence>
<dbReference type="Gene3D" id="2.160.20.10">
    <property type="entry name" value="Single-stranded right-handed beta-helix, Pectin lyase-like"/>
    <property type="match status" value="1"/>
</dbReference>
<organism evidence="2 3">
    <name type="scientific">Aquimarina algicola</name>
    <dbReference type="NCBI Taxonomy" id="2589995"/>
    <lineage>
        <taxon>Bacteria</taxon>
        <taxon>Pseudomonadati</taxon>
        <taxon>Bacteroidota</taxon>
        <taxon>Flavobacteriia</taxon>
        <taxon>Flavobacteriales</taxon>
        <taxon>Flavobacteriaceae</taxon>
        <taxon>Aquimarina</taxon>
    </lineage>
</organism>
<dbReference type="PANTHER" id="PTHR41339:SF1">
    <property type="entry name" value="SECRETED PROTEIN"/>
    <property type="match status" value="1"/>
</dbReference>
<dbReference type="EMBL" id="VFWZ01000002">
    <property type="protein sequence ID" value="TPN87518.1"/>
    <property type="molecule type" value="Genomic_DNA"/>
</dbReference>
<proteinExistence type="predicted"/>
<name>A0A504JI45_9FLAO</name>
<keyword evidence="3" id="KW-1185">Reference proteome</keyword>
<sequence length="638" mass="65904">MKTLSKLLSLLLITGLSITSCSDDDDNSQGPDGSDSSELSGIIDQDLTLDANTEYKITGAVTVASGVTLTIPAGTEIVSEEGVDNYLAILKGADIDIQGTAANPVIMRSNGTAGSWGGLLICGDAPTTEGVDATAEVGGLIYGGTNATDSSGNIDYLIIRDSGAQITTNSQFNGLTLYAVGSGTTIDNVAIINGEDDGVEFFGGTVSVSNLYLENNQDDDIDWTEGWNGTVSTAYITTTLTEFSTIIEADGVNNNPTIENLTAISSTGGTAIQIKNDSGATINGLTLTGFDTSFDFRDNAPVSNLQIDSADADESEVYQTSPTNASLFAWVTNALESSGNALPANITSDLTLDASVEYTVNGPVLVSNEATLTIPAGTKIVSESGTANYIAVLKGADIVIEGTMDNPVVMESNDGDAWGGLLVCGNATTTEGVNAIAEVGGLVYGGTDDADNSGTIRYLILKNTGAQINPNSQFNGLTLYGVGSGTTIENVAVIGGSDDGVEFFGGTVNLTNFYAENLQDDSVDWTEGWNGTLSNVYVNLTIDDFSTAIEADGVNNNPTINNFTAVSTMGGTGIQIKNDSGCTINGLTLTGFDTQFDFRDGAPVANVQADNADANEATTYNTSTTEATDFAWATTAAQ</sequence>
<reference evidence="2 3" key="1">
    <citation type="submission" date="2019-06" db="EMBL/GenBank/DDBJ databases">
        <authorList>
            <person name="Meng X."/>
        </authorList>
    </citation>
    <scope>NUCLEOTIDE SEQUENCE [LARGE SCALE GENOMIC DNA]</scope>
    <source>
        <strain evidence="2 3">M625</strain>
    </source>
</reference>
<dbReference type="PANTHER" id="PTHR41339">
    <property type="entry name" value="LIPL48"/>
    <property type="match status" value="1"/>
</dbReference>
<dbReference type="OrthoDB" id="1521716at2"/>
<dbReference type="InterPro" id="IPR011050">
    <property type="entry name" value="Pectin_lyase_fold/virulence"/>
</dbReference>
<dbReference type="Proteomes" id="UP000315540">
    <property type="component" value="Unassembled WGS sequence"/>
</dbReference>
<accession>A0A504JI45</accession>
<evidence type="ECO:0000313" key="3">
    <source>
        <dbReference type="Proteomes" id="UP000315540"/>
    </source>
</evidence>
<gene>
    <name evidence="2" type="ORF">FHK87_08015</name>
</gene>
<feature type="chain" id="PRO_5021316470" description="Multidrug transporter" evidence="1">
    <location>
        <begin position="23"/>
        <end position="638"/>
    </location>
</feature>
<evidence type="ECO:0000313" key="2">
    <source>
        <dbReference type="EMBL" id="TPN87518.1"/>
    </source>
</evidence>
<protein>
    <recommendedName>
        <fullName evidence="4">Multidrug transporter</fullName>
    </recommendedName>
</protein>
<comment type="caution">
    <text evidence="2">The sequence shown here is derived from an EMBL/GenBank/DDBJ whole genome shotgun (WGS) entry which is preliminary data.</text>
</comment>
<evidence type="ECO:0008006" key="4">
    <source>
        <dbReference type="Google" id="ProtNLM"/>
    </source>
</evidence>
<dbReference type="RefSeq" id="WP_140592160.1">
    <property type="nucleotide sequence ID" value="NZ_VFWZ01000002.1"/>
</dbReference>
<dbReference type="SMART" id="SM00710">
    <property type="entry name" value="PbH1"/>
    <property type="match status" value="5"/>
</dbReference>
<keyword evidence="1" id="KW-0732">Signal</keyword>
<dbReference type="InterPro" id="IPR006626">
    <property type="entry name" value="PbH1"/>
</dbReference>
<dbReference type="AlphaFoldDB" id="A0A504JI45"/>
<feature type="signal peptide" evidence="1">
    <location>
        <begin position="1"/>
        <end position="22"/>
    </location>
</feature>